<accession>S9UPR2</accession>
<evidence type="ECO:0000256" key="2">
    <source>
        <dbReference type="ARBA" id="ARBA00004496"/>
    </source>
</evidence>
<organism evidence="13 14">
    <name type="scientific">Strigomonas culicis</name>
    <dbReference type="NCBI Taxonomy" id="28005"/>
    <lineage>
        <taxon>Eukaryota</taxon>
        <taxon>Discoba</taxon>
        <taxon>Euglenozoa</taxon>
        <taxon>Kinetoplastea</taxon>
        <taxon>Metakinetoplastina</taxon>
        <taxon>Trypanosomatida</taxon>
        <taxon>Trypanosomatidae</taxon>
        <taxon>Strigomonadinae</taxon>
        <taxon>Strigomonas</taxon>
    </lineage>
</organism>
<dbReference type="PROSITE" id="PS52002">
    <property type="entry name" value="SM"/>
    <property type="match status" value="1"/>
</dbReference>
<dbReference type="AlphaFoldDB" id="S9UPR2"/>
<keyword evidence="9 13" id="KW-0687">Ribonucleoprotein</keyword>
<keyword evidence="14" id="KW-1185">Reference proteome</keyword>
<dbReference type="GO" id="GO:0005737">
    <property type="term" value="C:cytoplasm"/>
    <property type="evidence" value="ECO:0007669"/>
    <property type="project" value="UniProtKB-SubCell"/>
</dbReference>
<comment type="similarity">
    <text evidence="3">Belongs to the snRNP SmB/SmN family.</text>
</comment>
<dbReference type="GO" id="GO:0003723">
    <property type="term" value="F:RNA binding"/>
    <property type="evidence" value="ECO:0007669"/>
    <property type="project" value="UniProtKB-KW"/>
</dbReference>
<dbReference type="InterPro" id="IPR001163">
    <property type="entry name" value="Sm_dom_euk/arc"/>
</dbReference>
<keyword evidence="7" id="KW-0508">mRNA splicing</keyword>
<dbReference type="Gene3D" id="2.30.30.100">
    <property type="match status" value="1"/>
</dbReference>
<dbReference type="Pfam" id="PF01423">
    <property type="entry name" value="LSM"/>
    <property type="match status" value="1"/>
</dbReference>
<evidence type="ECO:0000256" key="7">
    <source>
        <dbReference type="ARBA" id="ARBA00023187"/>
    </source>
</evidence>
<keyword evidence="8" id="KW-0539">Nucleus</keyword>
<evidence type="ECO:0000313" key="13">
    <source>
        <dbReference type="EMBL" id="EPY30774.1"/>
    </source>
</evidence>
<dbReference type="GO" id="GO:0005682">
    <property type="term" value="C:U5 snRNP"/>
    <property type="evidence" value="ECO:0007669"/>
    <property type="project" value="TreeGrafter"/>
</dbReference>
<evidence type="ECO:0000256" key="3">
    <source>
        <dbReference type="ARBA" id="ARBA00009123"/>
    </source>
</evidence>
<proteinExistence type="inferred from homology"/>
<dbReference type="OrthoDB" id="2020720at2759"/>
<evidence type="ECO:0000256" key="10">
    <source>
        <dbReference type="ARBA" id="ARBA00041355"/>
    </source>
</evidence>
<dbReference type="SUPFAM" id="SSF50182">
    <property type="entry name" value="Sm-like ribonucleoproteins"/>
    <property type="match status" value="1"/>
</dbReference>
<dbReference type="GO" id="GO:0046540">
    <property type="term" value="C:U4/U6 x U5 tri-snRNP complex"/>
    <property type="evidence" value="ECO:0007669"/>
    <property type="project" value="TreeGrafter"/>
</dbReference>
<dbReference type="SMART" id="SM00651">
    <property type="entry name" value="Sm"/>
    <property type="match status" value="1"/>
</dbReference>
<dbReference type="PANTHER" id="PTHR10701">
    <property type="entry name" value="SMALL NUCLEAR RIBONUCLEOPROTEIN-ASSOCIATED PROTEIN B AND N"/>
    <property type="match status" value="1"/>
</dbReference>
<evidence type="ECO:0000256" key="8">
    <source>
        <dbReference type="ARBA" id="ARBA00023242"/>
    </source>
</evidence>
<dbReference type="Proteomes" id="UP000015354">
    <property type="component" value="Unassembled WGS sequence"/>
</dbReference>
<evidence type="ECO:0000313" key="14">
    <source>
        <dbReference type="Proteomes" id="UP000015354"/>
    </source>
</evidence>
<evidence type="ECO:0000256" key="4">
    <source>
        <dbReference type="ARBA" id="ARBA00022490"/>
    </source>
</evidence>
<dbReference type="GO" id="GO:0005685">
    <property type="term" value="C:U1 snRNP"/>
    <property type="evidence" value="ECO:0007669"/>
    <property type="project" value="TreeGrafter"/>
</dbReference>
<evidence type="ECO:0000256" key="6">
    <source>
        <dbReference type="ARBA" id="ARBA00022884"/>
    </source>
</evidence>
<comment type="subcellular location">
    <subcellularLocation>
        <location evidence="2">Cytoplasm</location>
    </subcellularLocation>
    <subcellularLocation>
        <location evidence="1">Nucleus</location>
    </subcellularLocation>
</comment>
<feature type="compositionally biased region" description="Basic and acidic residues" evidence="11">
    <location>
        <begin position="82"/>
        <end position="96"/>
    </location>
</feature>
<name>S9UPR2_9TRYP</name>
<dbReference type="GO" id="GO:0000398">
    <property type="term" value="P:mRNA splicing, via spliceosome"/>
    <property type="evidence" value="ECO:0007669"/>
    <property type="project" value="TreeGrafter"/>
</dbReference>
<dbReference type="CDD" id="cd01717">
    <property type="entry name" value="Sm_B"/>
    <property type="match status" value="1"/>
</dbReference>
<feature type="domain" description="Sm" evidence="12">
    <location>
        <begin position="1"/>
        <end position="82"/>
    </location>
</feature>
<keyword evidence="5" id="KW-0507">mRNA processing</keyword>
<dbReference type="PANTHER" id="PTHR10701:SF0">
    <property type="entry name" value="SMALL NUCLEAR RIBONUCLEOPROTEIN-ASSOCIATED PROTEIN B"/>
    <property type="match status" value="1"/>
</dbReference>
<feature type="region of interest" description="Disordered" evidence="11">
    <location>
        <begin position="81"/>
        <end position="109"/>
    </location>
</feature>
<evidence type="ECO:0000256" key="5">
    <source>
        <dbReference type="ARBA" id="ARBA00022664"/>
    </source>
</evidence>
<dbReference type="GO" id="GO:0071013">
    <property type="term" value="C:catalytic step 2 spliceosome"/>
    <property type="evidence" value="ECO:0007669"/>
    <property type="project" value="TreeGrafter"/>
</dbReference>
<dbReference type="GO" id="GO:0071004">
    <property type="term" value="C:U2-type prespliceosome"/>
    <property type="evidence" value="ECO:0007669"/>
    <property type="project" value="TreeGrafter"/>
</dbReference>
<dbReference type="InterPro" id="IPR050914">
    <property type="entry name" value="snRNP_SmB/NAA38-like"/>
</dbReference>
<dbReference type="InterPro" id="IPR010920">
    <property type="entry name" value="LSM_dom_sf"/>
</dbReference>
<gene>
    <name evidence="13" type="ORF">STCU_03899</name>
</gene>
<dbReference type="EMBL" id="ATMH01003899">
    <property type="protein sequence ID" value="EPY30774.1"/>
    <property type="molecule type" value="Genomic_DNA"/>
</dbReference>
<keyword evidence="6" id="KW-0694">RNA-binding</keyword>
<evidence type="ECO:0000256" key="11">
    <source>
        <dbReference type="SAM" id="MobiDB-lite"/>
    </source>
</evidence>
<comment type="caution">
    <text evidence="13">The sequence shown here is derived from an EMBL/GenBank/DDBJ whole genome shotgun (WGS) entry which is preliminary data.</text>
</comment>
<dbReference type="GO" id="GO:0005686">
    <property type="term" value="C:U2 snRNP"/>
    <property type="evidence" value="ECO:0007669"/>
    <property type="project" value="TreeGrafter"/>
</dbReference>
<keyword evidence="4" id="KW-0963">Cytoplasm</keyword>
<feature type="compositionally biased region" description="Basic residues" evidence="11">
    <location>
        <begin position="97"/>
        <end position="109"/>
    </location>
</feature>
<reference evidence="13 14" key="1">
    <citation type="journal article" date="2013" name="PLoS ONE">
        <title>Predicting the Proteins of Angomonas deanei, Strigomonas culicis and Their Respective Endosymbionts Reveals New Aspects of the Trypanosomatidae Family.</title>
        <authorList>
            <person name="Motta M.C."/>
            <person name="Martins A.C."/>
            <person name="de Souza S.S."/>
            <person name="Catta-Preta C.M."/>
            <person name="Silva R."/>
            <person name="Klein C.C."/>
            <person name="de Almeida L.G."/>
            <person name="de Lima Cunha O."/>
            <person name="Ciapina L.P."/>
            <person name="Brocchi M."/>
            <person name="Colabardini A.C."/>
            <person name="de Araujo Lima B."/>
            <person name="Machado C.R."/>
            <person name="de Almeida Soares C.M."/>
            <person name="Probst C.M."/>
            <person name="de Menezes C.B."/>
            <person name="Thompson C.E."/>
            <person name="Bartholomeu D.C."/>
            <person name="Gradia D.F."/>
            <person name="Pavoni D.P."/>
            <person name="Grisard E.C."/>
            <person name="Fantinatti-Garboggini F."/>
            <person name="Marchini F.K."/>
            <person name="Rodrigues-Luiz G.F."/>
            <person name="Wagner G."/>
            <person name="Goldman G.H."/>
            <person name="Fietto J.L."/>
            <person name="Elias M.C."/>
            <person name="Goldman M.H."/>
            <person name="Sagot M.F."/>
            <person name="Pereira M."/>
            <person name="Stoco P.H."/>
            <person name="de Mendonca-Neto R.P."/>
            <person name="Teixeira S.M."/>
            <person name="Maciel T.E."/>
            <person name="de Oliveira Mendes T.A."/>
            <person name="Urmenyi T.P."/>
            <person name="de Souza W."/>
            <person name="Schenkman S."/>
            <person name="de Vasconcelos A.T."/>
        </authorList>
    </citation>
    <scope>NUCLEOTIDE SEQUENCE [LARGE SCALE GENOMIC DNA]</scope>
</reference>
<evidence type="ECO:0000259" key="12">
    <source>
        <dbReference type="PROSITE" id="PS52002"/>
    </source>
</evidence>
<dbReference type="GO" id="GO:0005687">
    <property type="term" value="C:U4 snRNP"/>
    <property type="evidence" value="ECO:0007669"/>
    <property type="project" value="TreeGrafter"/>
</dbReference>
<evidence type="ECO:0000256" key="9">
    <source>
        <dbReference type="ARBA" id="ARBA00023274"/>
    </source>
</evidence>
<sequence>MGKSNMLHNINKQLRITVDDGRELLGKLLVYDKHMNVVLSDVEETRPQTKKMKEEGVTATRQLGLVLLRGEHVVSVTVLPDAHSKEEKEANFDKAPKQKKTAVKRTRKE</sequence>
<dbReference type="InterPro" id="IPR047575">
    <property type="entry name" value="Sm"/>
</dbReference>
<evidence type="ECO:0000256" key="1">
    <source>
        <dbReference type="ARBA" id="ARBA00004123"/>
    </source>
</evidence>
<protein>
    <recommendedName>
        <fullName evidence="10">Sm protein B</fullName>
    </recommendedName>
</protein>
<dbReference type="GO" id="GO:0070990">
    <property type="term" value="F:snRNP binding"/>
    <property type="evidence" value="ECO:0007669"/>
    <property type="project" value="TreeGrafter"/>
</dbReference>